<keyword evidence="3" id="KW-0472">Membrane</keyword>
<keyword evidence="6" id="KW-1185">Reference proteome</keyword>
<dbReference type="InterPro" id="IPR000160">
    <property type="entry name" value="GGDEF_dom"/>
</dbReference>
<dbReference type="Pfam" id="PF00990">
    <property type="entry name" value="GGDEF"/>
    <property type="match status" value="1"/>
</dbReference>
<feature type="transmembrane region" description="Helical" evidence="3">
    <location>
        <begin position="83"/>
        <end position="103"/>
    </location>
</feature>
<feature type="transmembrane region" description="Helical" evidence="3">
    <location>
        <begin position="115"/>
        <end position="136"/>
    </location>
</feature>
<feature type="transmembrane region" description="Helical" evidence="3">
    <location>
        <begin position="222"/>
        <end position="241"/>
    </location>
</feature>
<sequence length="450" mass="51812">MLIAEKQRNLFNLFKLVIIVAICYTLNYIARPYEVLSTFWPANSLVVMLILNFKMLDKIIFSFTFYILLYVLDSFFFKDLDAFYINIPNLAFVLITSISLSALKLDFKILSEIQLLKIFLVLSISSLITSLIGGAITFKKTEFFPAMAEWGCEQLSTALLVIPLLLMYRTNVYLKRGFNYYPLLFLILYYCFIIKFTAAVNICLIVPILIACAIFYNLRIAAWLVSINGFFLIFLISYGVIKTGSYLSNSAIFTSLNYYRIAIVATVSSAFFIAVLVNNNEMIKEKLRQSQWTDDLSQLWNRKGLIEDLKIGRFLGKSETILIAIIDIDNFKQINDSFGHLMGDRVIISLADQLINSFLEAGLYRYGGDEFIIILNVEIEQEYKKQLEEFCNQFLANSYQEFDMPITLSIGYTVLFENQLYLENFKHLLAHADHALYRSKSLGKNTVSIY</sequence>
<feature type="transmembrane region" description="Helical" evidence="3">
    <location>
        <begin position="12"/>
        <end position="30"/>
    </location>
</feature>
<dbReference type="GO" id="GO:0052621">
    <property type="term" value="F:diguanylate cyclase activity"/>
    <property type="evidence" value="ECO:0007669"/>
    <property type="project" value="UniProtKB-EC"/>
</dbReference>
<comment type="catalytic activity">
    <reaction evidence="2">
        <text>2 GTP = 3',3'-c-di-GMP + 2 diphosphate</text>
        <dbReference type="Rhea" id="RHEA:24898"/>
        <dbReference type="ChEBI" id="CHEBI:33019"/>
        <dbReference type="ChEBI" id="CHEBI:37565"/>
        <dbReference type="ChEBI" id="CHEBI:58805"/>
        <dbReference type="EC" id="2.7.7.65"/>
    </reaction>
</comment>
<dbReference type="NCBIfam" id="TIGR00254">
    <property type="entry name" value="GGDEF"/>
    <property type="match status" value="1"/>
</dbReference>
<dbReference type="STRING" id="1392540.P256_00781"/>
<dbReference type="Proteomes" id="UP000023785">
    <property type="component" value="Unassembled WGS sequence"/>
</dbReference>
<dbReference type="AlphaFoldDB" id="V2UYH3"/>
<dbReference type="SMART" id="SM00267">
    <property type="entry name" value="GGDEF"/>
    <property type="match status" value="1"/>
</dbReference>
<dbReference type="EC" id="2.7.7.65" evidence="1"/>
<dbReference type="GO" id="GO:0005886">
    <property type="term" value="C:plasma membrane"/>
    <property type="evidence" value="ECO:0007669"/>
    <property type="project" value="TreeGrafter"/>
</dbReference>
<dbReference type="eggNOG" id="COG3706">
    <property type="taxonomic scope" value="Bacteria"/>
</dbReference>
<dbReference type="GO" id="GO:1902201">
    <property type="term" value="P:negative regulation of bacterial-type flagellum-dependent cell motility"/>
    <property type="evidence" value="ECO:0007669"/>
    <property type="project" value="TreeGrafter"/>
</dbReference>
<dbReference type="PROSITE" id="PS50887">
    <property type="entry name" value="GGDEF"/>
    <property type="match status" value="1"/>
</dbReference>
<evidence type="ECO:0000313" key="6">
    <source>
        <dbReference type="Proteomes" id="UP000023785"/>
    </source>
</evidence>
<dbReference type="CDD" id="cd01949">
    <property type="entry name" value="GGDEF"/>
    <property type="match status" value="1"/>
</dbReference>
<dbReference type="PANTHER" id="PTHR45138:SF9">
    <property type="entry name" value="DIGUANYLATE CYCLASE DGCM-RELATED"/>
    <property type="match status" value="1"/>
</dbReference>
<evidence type="ECO:0000256" key="1">
    <source>
        <dbReference type="ARBA" id="ARBA00012528"/>
    </source>
</evidence>
<comment type="caution">
    <text evidence="5">The sequence shown here is derived from an EMBL/GenBank/DDBJ whole genome shotgun (WGS) entry which is preliminary data.</text>
</comment>
<name>V2UYH3_9GAMM</name>
<dbReference type="GO" id="GO:0043709">
    <property type="term" value="P:cell adhesion involved in single-species biofilm formation"/>
    <property type="evidence" value="ECO:0007669"/>
    <property type="project" value="TreeGrafter"/>
</dbReference>
<feature type="transmembrane region" description="Helical" evidence="3">
    <location>
        <begin position="186"/>
        <end position="216"/>
    </location>
</feature>
<reference evidence="5 6" key="1">
    <citation type="submission" date="2013-10" db="EMBL/GenBank/DDBJ databases">
        <title>The Genome Sequence of Acinetobacter nectaris CIP 110549.</title>
        <authorList>
            <consortium name="The Broad Institute Genomics Platform"/>
            <consortium name="The Broad Institute Genome Sequencing Center for Infectious Disease"/>
            <person name="Cerqueira G."/>
            <person name="Feldgarden M."/>
            <person name="Courvalin P."/>
            <person name="Grillot-Courvalin C."/>
            <person name="Clermont D."/>
            <person name="Rocha E."/>
            <person name="Yoon E.-J."/>
            <person name="Nemec A."/>
            <person name="Young S.K."/>
            <person name="Zeng Q."/>
            <person name="Gargeya S."/>
            <person name="Fitzgerald M."/>
            <person name="Abouelleil A."/>
            <person name="Alvarado L."/>
            <person name="Berlin A.M."/>
            <person name="Chapman S.B."/>
            <person name="Gainer-Dewar J."/>
            <person name="Goldberg J."/>
            <person name="Gnerre S."/>
            <person name="Griggs A."/>
            <person name="Gujja S."/>
            <person name="Hansen M."/>
            <person name="Howarth C."/>
            <person name="Imamovic A."/>
            <person name="Ireland A."/>
            <person name="Larimer J."/>
            <person name="McCowan C."/>
            <person name="Murphy C."/>
            <person name="Pearson M."/>
            <person name="Poon T.W."/>
            <person name="Priest M."/>
            <person name="Roberts A."/>
            <person name="Saif S."/>
            <person name="Shea T."/>
            <person name="Sykes S."/>
            <person name="Wortman J."/>
            <person name="Nusbaum C."/>
            <person name="Birren B."/>
        </authorList>
    </citation>
    <scope>NUCLEOTIDE SEQUENCE [LARGE SCALE GENOMIC DNA]</scope>
    <source>
        <strain evidence="5 6">CIP 110549</strain>
    </source>
</reference>
<dbReference type="PANTHER" id="PTHR45138">
    <property type="entry name" value="REGULATORY COMPONENTS OF SENSORY TRANSDUCTION SYSTEM"/>
    <property type="match status" value="1"/>
</dbReference>
<feature type="transmembrane region" description="Helical" evidence="3">
    <location>
        <begin position="261"/>
        <end position="278"/>
    </location>
</feature>
<feature type="transmembrane region" description="Helical" evidence="3">
    <location>
        <begin position="36"/>
        <end position="53"/>
    </location>
</feature>
<dbReference type="SUPFAM" id="SSF55073">
    <property type="entry name" value="Nucleotide cyclase"/>
    <property type="match status" value="1"/>
</dbReference>
<accession>V2UYH3</accession>
<keyword evidence="3" id="KW-1133">Transmembrane helix</keyword>
<dbReference type="HOGENOM" id="CLU_607843_0_0_6"/>
<keyword evidence="3" id="KW-0812">Transmembrane</keyword>
<dbReference type="InterPro" id="IPR029787">
    <property type="entry name" value="Nucleotide_cyclase"/>
</dbReference>
<gene>
    <name evidence="5" type="ORF">P256_00781</name>
</gene>
<proteinExistence type="predicted"/>
<dbReference type="RefSeq" id="WP_023272368.1">
    <property type="nucleotide sequence ID" value="NZ_KI530712.1"/>
</dbReference>
<dbReference type="EMBL" id="AYER01000003">
    <property type="protein sequence ID" value="ESK40334.1"/>
    <property type="molecule type" value="Genomic_DNA"/>
</dbReference>
<dbReference type="InterPro" id="IPR043128">
    <property type="entry name" value="Rev_trsase/Diguanyl_cyclase"/>
</dbReference>
<evidence type="ECO:0000313" key="5">
    <source>
        <dbReference type="EMBL" id="ESK40334.1"/>
    </source>
</evidence>
<dbReference type="Gene3D" id="3.30.70.270">
    <property type="match status" value="1"/>
</dbReference>
<evidence type="ECO:0000256" key="2">
    <source>
        <dbReference type="ARBA" id="ARBA00034247"/>
    </source>
</evidence>
<protein>
    <recommendedName>
        <fullName evidence="1">diguanylate cyclase</fullName>
        <ecNumber evidence="1">2.7.7.65</ecNumber>
    </recommendedName>
</protein>
<organism evidence="5 6">
    <name type="scientific">Acinetobacter nectaris CIP 110549</name>
    <dbReference type="NCBI Taxonomy" id="1392540"/>
    <lineage>
        <taxon>Bacteria</taxon>
        <taxon>Pseudomonadati</taxon>
        <taxon>Pseudomonadota</taxon>
        <taxon>Gammaproteobacteria</taxon>
        <taxon>Moraxellales</taxon>
        <taxon>Moraxellaceae</taxon>
        <taxon>Acinetobacter</taxon>
    </lineage>
</organism>
<dbReference type="InterPro" id="IPR050469">
    <property type="entry name" value="Diguanylate_Cyclase"/>
</dbReference>
<evidence type="ECO:0000256" key="3">
    <source>
        <dbReference type="SAM" id="Phobius"/>
    </source>
</evidence>
<feature type="domain" description="GGDEF" evidence="4">
    <location>
        <begin position="319"/>
        <end position="450"/>
    </location>
</feature>
<feature type="transmembrane region" description="Helical" evidence="3">
    <location>
        <begin position="60"/>
        <end position="77"/>
    </location>
</feature>
<evidence type="ECO:0000259" key="4">
    <source>
        <dbReference type="PROSITE" id="PS50887"/>
    </source>
</evidence>
<dbReference type="OrthoDB" id="9812260at2"/>
<dbReference type="PATRIC" id="fig|1392540.3.peg.759"/>